<dbReference type="KEGG" id="xbc:ELE36_04165"/>
<dbReference type="Proteomes" id="UP000291562">
    <property type="component" value="Chromosome"/>
</dbReference>
<keyword evidence="1" id="KW-1133">Transmembrane helix</keyword>
<dbReference type="RefSeq" id="WP_129831894.1">
    <property type="nucleotide sequence ID" value="NZ_CP035704.1"/>
</dbReference>
<feature type="transmembrane region" description="Helical" evidence="1">
    <location>
        <begin position="158"/>
        <end position="191"/>
    </location>
</feature>
<accession>A0A411HGR6</accession>
<protein>
    <recommendedName>
        <fullName evidence="4">Glycosyltransferase RgtA/B/C/D-like domain-containing protein</fullName>
    </recommendedName>
</protein>
<proteinExistence type="predicted"/>
<organism evidence="2 3">
    <name type="scientific">Pseudolysobacter antarcticus</name>
    <dbReference type="NCBI Taxonomy" id="2511995"/>
    <lineage>
        <taxon>Bacteria</taxon>
        <taxon>Pseudomonadati</taxon>
        <taxon>Pseudomonadota</taxon>
        <taxon>Gammaproteobacteria</taxon>
        <taxon>Lysobacterales</taxon>
        <taxon>Rhodanobacteraceae</taxon>
        <taxon>Pseudolysobacter</taxon>
    </lineage>
</organism>
<feature type="transmembrane region" description="Helical" evidence="1">
    <location>
        <begin position="287"/>
        <end position="305"/>
    </location>
</feature>
<feature type="transmembrane region" description="Helical" evidence="1">
    <location>
        <begin position="69"/>
        <end position="91"/>
    </location>
</feature>
<feature type="transmembrane region" description="Helical" evidence="1">
    <location>
        <begin position="258"/>
        <end position="280"/>
    </location>
</feature>
<feature type="transmembrane region" description="Helical" evidence="1">
    <location>
        <begin position="197"/>
        <end position="221"/>
    </location>
</feature>
<sequence length="447" mass="49721">MKYFILISVLIILPSAINNGYYSHDELQWLALADTDSLLDIPWMSWLDFSVFQYRPLTFNFWLLLSHLFGYHPVIMHSVQGALGILNASLLRQCIIRFGAKPLHASVAAIAFLLVPFVVFAHSWIGTFADQLYLAWLLLALMWICRQPQASSQKWQRYMTPAVVAALTSLAVMTKEAAVVFPCLLLCAAYRKNVRDLLPSILASGLVVAIYLALRLSIILFSPRPPGVYTWAISNIPIRLFEYSIFPFVQNLNELAAFPWYSPSILGIAAIGTVLVLISITSAGLRWLLSASVLWFVALGPILILSTSSILYAYTASALMCGLFALAYPLIKPWAKGLLLLAGVAALLHSVDLVRDMRHVGRVQHHLYAALVPLLPDASTSEPLRIRADNPADEPILHHTTYAIPTYQRVPFSPRIRIVASTDTSVIPTHVMLHDGTLQSYPKHTQP</sequence>
<reference evidence="2 3" key="1">
    <citation type="submission" date="2019-01" db="EMBL/GenBank/DDBJ databases">
        <title>Pseudolysobacter antarctica gen. nov., sp. nov., isolated from Fildes Peninsula, Antarctica.</title>
        <authorList>
            <person name="Wei Z."/>
            <person name="Peng F."/>
        </authorList>
    </citation>
    <scope>NUCLEOTIDE SEQUENCE [LARGE SCALE GENOMIC DNA]</scope>
    <source>
        <strain evidence="2 3">AQ6-296</strain>
    </source>
</reference>
<feature type="transmembrane region" description="Helical" evidence="1">
    <location>
        <begin position="103"/>
        <end position="125"/>
    </location>
</feature>
<gene>
    <name evidence="2" type="ORF">ELE36_04165</name>
</gene>
<dbReference type="OrthoDB" id="6027702at2"/>
<dbReference type="EMBL" id="CP035704">
    <property type="protein sequence ID" value="QBB69637.1"/>
    <property type="molecule type" value="Genomic_DNA"/>
</dbReference>
<feature type="transmembrane region" description="Helical" evidence="1">
    <location>
        <begin position="311"/>
        <end position="331"/>
    </location>
</feature>
<name>A0A411HGR6_9GAMM</name>
<evidence type="ECO:0000256" key="1">
    <source>
        <dbReference type="SAM" id="Phobius"/>
    </source>
</evidence>
<keyword evidence="1" id="KW-0812">Transmembrane</keyword>
<keyword evidence="1" id="KW-0472">Membrane</keyword>
<dbReference type="AlphaFoldDB" id="A0A411HGR6"/>
<evidence type="ECO:0000313" key="3">
    <source>
        <dbReference type="Proteomes" id="UP000291562"/>
    </source>
</evidence>
<evidence type="ECO:0008006" key="4">
    <source>
        <dbReference type="Google" id="ProtNLM"/>
    </source>
</evidence>
<evidence type="ECO:0000313" key="2">
    <source>
        <dbReference type="EMBL" id="QBB69637.1"/>
    </source>
</evidence>
<keyword evidence="3" id="KW-1185">Reference proteome</keyword>